<dbReference type="OrthoDB" id="5296354at2"/>
<dbReference type="InterPro" id="IPR050126">
    <property type="entry name" value="Ap4A_hydrolase"/>
</dbReference>
<dbReference type="Proteomes" id="UP000076825">
    <property type="component" value="Chromosome 1"/>
</dbReference>
<accession>A0A157SSD3</accession>
<dbReference type="KEGG" id="btrm:SAMEA390648703687"/>
<dbReference type="AlphaFoldDB" id="A0A157SSD3"/>
<gene>
    <name evidence="2" type="primary">pphB_2</name>
    <name evidence="2" type="ORF">SAMEA3906487_03687</name>
</gene>
<name>A0A157SSD3_9BORD</name>
<keyword evidence="3" id="KW-1185">Reference proteome</keyword>
<organism evidence="2 3">
    <name type="scientific">Bordetella trematum</name>
    <dbReference type="NCBI Taxonomy" id="123899"/>
    <lineage>
        <taxon>Bacteria</taxon>
        <taxon>Pseudomonadati</taxon>
        <taxon>Pseudomonadota</taxon>
        <taxon>Betaproteobacteria</taxon>
        <taxon>Burkholderiales</taxon>
        <taxon>Alcaligenaceae</taxon>
        <taxon>Bordetella</taxon>
    </lineage>
</organism>
<dbReference type="PANTHER" id="PTHR42850:SF4">
    <property type="entry name" value="ZINC-DEPENDENT ENDOPOLYPHOSPHATASE"/>
    <property type="match status" value="1"/>
</dbReference>
<dbReference type="InterPro" id="IPR029052">
    <property type="entry name" value="Metallo-depent_PP-like"/>
</dbReference>
<proteinExistence type="predicted"/>
<dbReference type="InterPro" id="IPR004843">
    <property type="entry name" value="Calcineurin-like_PHP"/>
</dbReference>
<dbReference type="Gene3D" id="3.60.21.10">
    <property type="match status" value="1"/>
</dbReference>
<dbReference type="GO" id="GO:0005737">
    <property type="term" value="C:cytoplasm"/>
    <property type="evidence" value="ECO:0007669"/>
    <property type="project" value="TreeGrafter"/>
</dbReference>
<dbReference type="GeneID" id="56589079"/>
<dbReference type="Pfam" id="PF00149">
    <property type="entry name" value="Metallophos"/>
    <property type="match status" value="1"/>
</dbReference>
<dbReference type="SUPFAM" id="SSF56300">
    <property type="entry name" value="Metallo-dependent phosphatases"/>
    <property type="match status" value="1"/>
</dbReference>
<dbReference type="RefSeq" id="WP_025514587.1">
    <property type="nucleotide sequence ID" value="NZ_CP016340.1"/>
</dbReference>
<evidence type="ECO:0000313" key="2">
    <source>
        <dbReference type="EMBL" id="SAI73398.1"/>
    </source>
</evidence>
<dbReference type="eggNOG" id="COG0639">
    <property type="taxonomic scope" value="Bacteria"/>
</dbReference>
<sequence>MLQQFSCNQAGRDIAVGDIHGCFGKLEAALRRIGFAAETDRLFAVGDLVDRGPESHRVMEWLRYPWFHAVSGNHEQLAWRRALGDPVPDIDHVRHGGQWLDLLDTPEQLELGRQLRALPLLIEVETRLGPVGLVHADFPYDDWRVAHTGGFSVEDEETCLWSMARYRSQYHQPIRHVRAVVHGHLTLPRMTQLGNVLYIDTGGWRNDGHFTLLDLHTLKPAR</sequence>
<feature type="domain" description="Calcineurin-like phosphoesterase" evidence="1">
    <location>
        <begin position="15"/>
        <end position="184"/>
    </location>
</feature>
<dbReference type="EMBL" id="LT546645">
    <property type="protein sequence ID" value="SAI73398.1"/>
    <property type="molecule type" value="Genomic_DNA"/>
</dbReference>
<dbReference type="PANTHER" id="PTHR42850">
    <property type="entry name" value="METALLOPHOSPHOESTERASE"/>
    <property type="match status" value="1"/>
</dbReference>
<reference evidence="2 3" key="1">
    <citation type="submission" date="2016-04" db="EMBL/GenBank/DDBJ databases">
        <authorList>
            <consortium name="Pathogen Informatics"/>
        </authorList>
    </citation>
    <scope>NUCLEOTIDE SEQUENCE [LARGE SCALE GENOMIC DNA]</scope>
    <source>
        <strain evidence="2 3">H044680328</strain>
    </source>
</reference>
<keyword evidence="2" id="KW-0378">Hydrolase</keyword>
<dbReference type="EC" id="3.1.3.16" evidence="2"/>
<dbReference type="STRING" id="123899.SAMEA3906487_03687"/>
<dbReference type="GO" id="GO:0008803">
    <property type="term" value="F:bis(5'-nucleosyl)-tetraphosphatase (symmetrical) activity"/>
    <property type="evidence" value="ECO:0007669"/>
    <property type="project" value="TreeGrafter"/>
</dbReference>
<evidence type="ECO:0000259" key="1">
    <source>
        <dbReference type="Pfam" id="PF00149"/>
    </source>
</evidence>
<protein>
    <submittedName>
        <fullName evidence="2">Serine/threonine protein phosphatase</fullName>
        <ecNumber evidence="2">3.1.3.16</ecNumber>
    </submittedName>
</protein>
<dbReference type="PATRIC" id="fig|123899.6.peg.3688"/>
<evidence type="ECO:0000313" key="3">
    <source>
        <dbReference type="Proteomes" id="UP000076825"/>
    </source>
</evidence>
<dbReference type="GO" id="GO:0110154">
    <property type="term" value="P:RNA decapping"/>
    <property type="evidence" value="ECO:0007669"/>
    <property type="project" value="TreeGrafter"/>
</dbReference>
<dbReference type="GO" id="GO:0004722">
    <property type="term" value="F:protein serine/threonine phosphatase activity"/>
    <property type="evidence" value="ECO:0007669"/>
    <property type="project" value="UniProtKB-EC"/>
</dbReference>